<dbReference type="InterPro" id="IPR008972">
    <property type="entry name" value="Cupredoxin"/>
</dbReference>
<dbReference type="InterPro" id="IPR034210">
    <property type="entry name" value="CcO_II_C"/>
</dbReference>
<feature type="domain" description="Cytochrome c" evidence="23">
    <location>
        <begin position="281"/>
        <end position="358"/>
    </location>
</feature>
<keyword evidence="6 17" id="KW-0812">Transmembrane</keyword>
<evidence type="ECO:0000259" key="21">
    <source>
        <dbReference type="PROSITE" id="PS50857"/>
    </source>
</evidence>
<feature type="transmembrane region" description="Helical" evidence="19">
    <location>
        <begin position="50"/>
        <end position="70"/>
    </location>
</feature>
<keyword evidence="7 16" id="KW-0479">Metal-binding</keyword>
<dbReference type="InterPro" id="IPR045187">
    <property type="entry name" value="CcO_II"/>
</dbReference>
<evidence type="ECO:0000259" key="22">
    <source>
        <dbReference type="PROSITE" id="PS50999"/>
    </source>
</evidence>
<comment type="function">
    <text evidence="14 18">Subunits I and II form the functional core of the enzyme complex. Electrons originating in cytochrome c are transferred via heme a and Cu(A) to the binuclear center formed by heme a3 and Cu(B).</text>
</comment>
<proteinExistence type="inferred from homology"/>
<keyword evidence="4 16" id="KW-0349">Heme</keyword>
<reference evidence="24 25" key="1">
    <citation type="submission" date="2020-08" db="EMBL/GenBank/DDBJ databases">
        <title>Genomic Encyclopedia of Type Strains, Phase IV (KMG-IV): sequencing the most valuable type-strain genomes for metagenomic binning, comparative biology and taxonomic classification.</title>
        <authorList>
            <person name="Goeker M."/>
        </authorList>
    </citation>
    <scope>NUCLEOTIDE SEQUENCE [LARGE SCALE GENOMIC DNA]</scope>
    <source>
        <strain evidence="24 25">DSM 27165</strain>
    </source>
</reference>
<feature type="transmembrane region" description="Helical" evidence="19">
    <location>
        <begin position="91"/>
        <end position="113"/>
    </location>
</feature>
<dbReference type="GO" id="GO:0004129">
    <property type="term" value="F:cytochrome-c oxidase activity"/>
    <property type="evidence" value="ECO:0007669"/>
    <property type="project" value="UniProtKB-EC"/>
</dbReference>
<keyword evidence="25" id="KW-1185">Reference proteome</keyword>
<dbReference type="InterPro" id="IPR011759">
    <property type="entry name" value="Cyt_c_oxidase_su2_TM_dom"/>
</dbReference>
<dbReference type="Gene3D" id="1.10.287.90">
    <property type="match status" value="1"/>
</dbReference>
<keyword evidence="10 19" id="KW-1133">Transmembrane helix</keyword>
<evidence type="ECO:0000256" key="13">
    <source>
        <dbReference type="ARBA" id="ARBA00023136"/>
    </source>
</evidence>
<evidence type="ECO:0000256" key="8">
    <source>
        <dbReference type="ARBA" id="ARBA00022967"/>
    </source>
</evidence>
<evidence type="ECO:0000256" key="3">
    <source>
        <dbReference type="ARBA" id="ARBA00022448"/>
    </source>
</evidence>
<keyword evidence="9 17" id="KW-0249">Electron transport</keyword>
<feature type="signal peptide" evidence="20">
    <location>
        <begin position="1"/>
        <end position="26"/>
    </location>
</feature>
<dbReference type="Pfam" id="PF13442">
    <property type="entry name" value="Cytochrome_CBB3"/>
    <property type="match status" value="1"/>
</dbReference>
<dbReference type="PANTHER" id="PTHR22888">
    <property type="entry name" value="CYTOCHROME C OXIDASE, SUBUNIT II"/>
    <property type="match status" value="1"/>
</dbReference>
<keyword evidence="11 16" id="KW-0408">Iron</keyword>
<feature type="domain" description="Cytochrome oxidase subunit II transmembrane region profile" evidence="22">
    <location>
        <begin position="24"/>
        <end position="119"/>
    </location>
</feature>
<keyword evidence="13 19" id="KW-0472">Membrane</keyword>
<dbReference type="EMBL" id="JACHHY010000007">
    <property type="protein sequence ID" value="MBB5018188.1"/>
    <property type="molecule type" value="Genomic_DNA"/>
</dbReference>
<dbReference type="EC" id="7.1.1.9" evidence="18"/>
<sequence>MRRKLTRITAAAQAGAIALISQTCLADYQTTMQSPANELAGKVISIHELMLYICGAIFVAVFGVMFYSIFKHRKSVGHQAANFHENATVEVIWTVIPFFILILMALPATKVVLAQKDTRSEDLTIKVTGYQWKWGYDYLQDGVQFYANLATPRDQIDDYQGASASKGEHYLLEVDNNLVVPVGKKIRLLLTANDVIHSWWVPAFAVKQDAIPGLIRDTWFKVDQPGIYRGQCAELCGKDHGFMPIVVEAKTQADYDKWLDEKKKEILAKQDDPNKVWKLDEMVARGEKVYAANCVACHQANGMGVPGSFPAIAGSKIATGPTDGHIGIVLSGKGAMPTWKHLSDTEIAAVITYQRNAFGNNKGDIVQPTDIKAARQKGA</sequence>
<evidence type="ECO:0000256" key="15">
    <source>
        <dbReference type="ARBA" id="ARBA00047816"/>
    </source>
</evidence>
<evidence type="ECO:0000256" key="2">
    <source>
        <dbReference type="ARBA" id="ARBA00007866"/>
    </source>
</evidence>
<dbReference type="GO" id="GO:0005507">
    <property type="term" value="F:copper ion binding"/>
    <property type="evidence" value="ECO:0007669"/>
    <property type="project" value="InterPro"/>
</dbReference>
<dbReference type="InterPro" id="IPR014222">
    <property type="entry name" value="Cyt_c_oxidase_su2"/>
</dbReference>
<evidence type="ECO:0000256" key="12">
    <source>
        <dbReference type="ARBA" id="ARBA00023008"/>
    </source>
</evidence>
<evidence type="ECO:0000256" key="6">
    <source>
        <dbReference type="ARBA" id="ARBA00022692"/>
    </source>
</evidence>
<evidence type="ECO:0000256" key="10">
    <source>
        <dbReference type="ARBA" id="ARBA00022989"/>
    </source>
</evidence>
<evidence type="ECO:0000256" key="18">
    <source>
        <dbReference type="RuleBase" id="RU004024"/>
    </source>
</evidence>
<comment type="similarity">
    <text evidence="2 17">Belongs to the cytochrome c oxidase subunit 2 family.</text>
</comment>
<evidence type="ECO:0000256" key="19">
    <source>
        <dbReference type="SAM" id="Phobius"/>
    </source>
</evidence>
<evidence type="ECO:0000256" key="17">
    <source>
        <dbReference type="RuleBase" id="RU000456"/>
    </source>
</evidence>
<evidence type="ECO:0000256" key="11">
    <source>
        <dbReference type="ARBA" id="ARBA00023004"/>
    </source>
</evidence>
<keyword evidence="5 17" id="KW-0679">Respiratory chain</keyword>
<evidence type="ECO:0000313" key="25">
    <source>
        <dbReference type="Proteomes" id="UP000575898"/>
    </source>
</evidence>
<dbReference type="Pfam" id="PF02790">
    <property type="entry name" value="COX2_TM"/>
    <property type="match status" value="1"/>
</dbReference>
<comment type="subcellular location">
    <subcellularLocation>
        <location evidence="17">Cell membrane</location>
        <topology evidence="17">Multi-pass membrane protein</topology>
    </subcellularLocation>
    <subcellularLocation>
        <location evidence="1">Membrane</location>
        <topology evidence="1">Multi-pass membrane protein</topology>
    </subcellularLocation>
</comment>
<dbReference type="CDD" id="cd13912">
    <property type="entry name" value="CcO_II_C"/>
    <property type="match status" value="1"/>
</dbReference>
<dbReference type="PROSITE" id="PS00078">
    <property type="entry name" value="COX2"/>
    <property type="match status" value="1"/>
</dbReference>
<dbReference type="GO" id="GO:0042773">
    <property type="term" value="P:ATP synthesis coupled electron transport"/>
    <property type="evidence" value="ECO:0007669"/>
    <property type="project" value="TreeGrafter"/>
</dbReference>
<dbReference type="GO" id="GO:0005886">
    <property type="term" value="C:plasma membrane"/>
    <property type="evidence" value="ECO:0007669"/>
    <property type="project" value="UniProtKB-SubCell"/>
</dbReference>
<dbReference type="NCBIfam" id="TIGR02866">
    <property type="entry name" value="CoxB"/>
    <property type="match status" value="1"/>
</dbReference>
<comment type="catalytic activity">
    <reaction evidence="15 18">
        <text>4 Fe(II)-[cytochrome c] + O2 + 8 H(+)(in) = 4 Fe(III)-[cytochrome c] + 2 H2O + 4 H(+)(out)</text>
        <dbReference type="Rhea" id="RHEA:11436"/>
        <dbReference type="Rhea" id="RHEA-COMP:10350"/>
        <dbReference type="Rhea" id="RHEA-COMP:14399"/>
        <dbReference type="ChEBI" id="CHEBI:15377"/>
        <dbReference type="ChEBI" id="CHEBI:15378"/>
        <dbReference type="ChEBI" id="CHEBI:15379"/>
        <dbReference type="ChEBI" id="CHEBI:29033"/>
        <dbReference type="ChEBI" id="CHEBI:29034"/>
        <dbReference type="EC" id="7.1.1.9"/>
    </reaction>
</comment>
<gene>
    <name evidence="24" type="ORF">HNQ59_001473</name>
</gene>
<feature type="domain" description="Cytochrome oxidase subunit II copper A binding" evidence="21">
    <location>
        <begin position="120"/>
        <end position="261"/>
    </location>
</feature>
<dbReference type="InterPro" id="IPR036257">
    <property type="entry name" value="Cyt_c_oxidase_su2_TM_sf"/>
</dbReference>
<evidence type="ECO:0000256" key="7">
    <source>
        <dbReference type="ARBA" id="ARBA00022723"/>
    </source>
</evidence>
<dbReference type="RefSeq" id="WP_184037069.1">
    <property type="nucleotide sequence ID" value="NZ_JACHHY010000007.1"/>
</dbReference>
<dbReference type="AlphaFoldDB" id="A0A840MHR2"/>
<dbReference type="GO" id="GO:0020037">
    <property type="term" value="F:heme binding"/>
    <property type="evidence" value="ECO:0007669"/>
    <property type="project" value="InterPro"/>
</dbReference>
<dbReference type="InterPro" id="IPR002429">
    <property type="entry name" value="CcO_II-like_C"/>
</dbReference>
<protein>
    <recommendedName>
        <fullName evidence="18">Cytochrome c oxidase subunit 2</fullName>
        <ecNumber evidence="18">7.1.1.9</ecNumber>
    </recommendedName>
</protein>
<dbReference type="SUPFAM" id="SSF46626">
    <property type="entry name" value="Cytochrome c"/>
    <property type="match status" value="1"/>
</dbReference>
<dbReference type="InterPro" id="IPR036909">
    <property type="entry name" value="Cyt_c-like_dom_sf"/>
</dbReference>
<organism evidence="24 25">
    <name type="scientific">Chitinivorax tropicus</name>
    <dbReference type="NCBI Taxonomy" id="714531"/>
    <lineage>
        <taxon>Bacteria</taxon>
        <taxon>Pseudomonadati</taxon>
        <taxon>Pseudomonadota</taxon>
        <taxon>Betaproteobacteria</taxon>
        <taxon>Chitinivorax</taxon>
    </lineage>
</organism>
<evidence type="ECO:0000256" key="5">
    <source>
        <dbReference type="ARBA" id="ARBA00022660"/>
    </source>
</evidence>
<dbReference type="Pfam" id="PF00116">
    <property type="entry name" value="COX2"/>
    <property type="match status" value="1"/>
</dbReference>
<evidence type="ECO:0000256" key="1">
    <source>
        <dbReference type="ARBA" id="ARBA00004141"/>
    </source>
</evidence>
<dbReference type="PROSITE" id="PS50999">
    <property type="entry name" value="COX2_TM"/>
    <property type="match status" value="1"/>
</dbReference>
<comment type="caution">
    <text evidence="24">The sequence shown here is derived from an EMBL/GenBank/DDBJ whole genome shotgun (WGS) entry which is preliminary data.</text>
</comment>
<comment type="cofactor">
    <cofactor evidence="18">
        <name>Cu cation</name>
        <dbReference type="ChEBI" id="CHEBI:23378"/>
    </cofactor>
    <text evidence="18">Binds a copper A center.</text>
</comment>
<evidence type="ECO:0000256" key="16">
    <source>
        <dbReference type="PROSITE-ProRule" id="PRU00433"/>
    </source>
</evidence>
<dbReference type="Gene3D" id="2.60.40.420">
    <property type="entry name" value="Cupredoxins - blue copper proteins"/>
    <property type="match status" value="1"/>
</dbReference>
<evidence type="ECO:0000256" key="4">
    <source>
        <dbReference type="ARBA" id="ARBA00022617"/>
    </source>
</evidence>
<accession>A0A840MHR2</accession>
<dbReference type="Proteomes" id="UP000575898">
    <property type="component" value="Unassembled WGS sequence"/>
</dbReference>
<keyword evidence="12 18" id="KW-0186">Copper</keyword>
<keyword evidence="8" id="KW-1278">Translocase</keyword>
<evidence type="ECO:0000313" key="24">
    <source>
        <dbReference type="EMBL" id="MBB5018188.1"/>
    </source>
</evidence>
<dbReference type="GO" id="GO:0016491">
    <property type="term" value="F:oxidoreductase activity"/>
    <property type="evidence" value="ECO:0007669"/>
    <property type="project" value="InterPro"/>
</dbReference>
<dbReference type="SUPFAM" id="SSF49503">
    <property type="entry name" value="Cupredoxins"/>
    <property type="match status" value="1"/>
</dbReference>
<evidence type="ECO:0000256" key="9">
    <source>
        <dbReference type="ARBA" id="ARBA00022982"/>
    </source>
</evidence>
<dbReference type="InterPro" id="IPR009056">
    <property type="entry name" value="Cyt_c-like_dom"/>
</dbReference>
<evidence type="ECO:0000256" key="20">
    <source>
        <dbReference type="SAM" id="SignalP"/>
    </source>
</evidence>
<feature type="chain" id="PRO_5033041464" description="Cytochrome c oxidase subunit 2" evidence="20">
    <location>
        <begin position="27"/>
        <end position="379"/>
    </location>
</feature>
<dbReference type="PROSITE" id="PS50857">
    <property type="entry name" value="COX2_CUA"/>
    <property type="match status" value="1"/>
</dbReference>
<dbReference type="SUPFAM" id="SSF81464">
    <property type="entry name" value="Cytochrome c oxidase subunit II-like, transmembrane region"/>
    <property type="match status" value="1"/>
</dbReference>
<keyword evidence="20" id="KW-0732">Signal</keyword>
<dbReference type="InterPro" id="IPR001505">
    <property type="entry name" value="Copper_CuA"/>
</dbReference>
<dbReference type="PRINTS" id="PR01166">
    <property type="entry name" value="CYCOXIDASEII"/>
</dbReference>
<dbReference type="Gene3D" id="1.10.760.10">
    <property type="entry name" value="Cytochrome c-like domain"/>
    <property type="match status" value="1"/>
</dbReference>
<keyword evidence="3 17" id="KW-0813">Transport</keyword>
<dbReference type="PROSITE" id="PS51007">
    <property type="entry name" value="CYTC"/>
    <property type="match status" value="1"/>
</dbReference>
<dbReference type="PANTHER" id="PTHR22888:SF9">
    <property type="entry name" value="CYTOCHROME C OXIDASE SUBUNIT 2"/>
    <property type="match status" value="1"/>
</dbReference>
<evidence type="ECO:0000259" key="23">
    <source>
        <dbReference type="PROSITE" id="PS51007"/>
    </source>
</evidence>
<name>A0A840MHR2_9PROT</name>
<evidence type="ECO:0000256" key="14">
    <source>
        <dbReference type="ARBA" id="ARBA00024688"/>
    </source>
</evidence>